<evidence type="ECO:0000313" key="4">
    <source>
        <dbReference type="Proteomes" id="UP000772434"/>
    </source>
</evidence>
<protein>
    <submittedName>
        <fullName evidence="3">Uncharacterized protein</fullName>
    </submittedName>
</protein>
<reference evidence="3" key="1">
    <citation type="submission" date="2020-11" db="EMBL/GenBank/DDBJ databases">
        <authorList>
            <consortium name="DOE Joint Genome Institute"/>
            <person name="Ahrendt S."/>
            <person name="Riley R."/>
            <person name="Andreopoulos W."/>
            <person name="Labutti K."/>
            <person name="Pangilinan J."/>
            <person name="Ruiz-Duenas F.J."/>
            <person name="Barrasa J.M."/>
            <person name="Sanchez-Garcia M."/>
            <person name="Camarero S."/>
            <person name="Miyauchi S."/>
            <person name="Serrano A."/>
            <person name="Linde D."/>
            <person name="Babiker R."/>
            <person name="Drula E."/>
            <person name="Ayuso-Fernandez I."/>
            <person name="Pacheco R."/>
            <person name="Padilla G."/>
            <person name="Ferreira P."/>
            <person name="Barriuso J."/>
            <person name="Kellner H."/>
            <person name="Castanera R."/>
            <person name="Alfaro M."/>
            <person name="Ramirez L."/>
            <person name="Pisabarro A.G."/>
            <person name="Kuo A."/>
            <person name="Tritt A."/>
            <person name="Lipzen A."/>
            <person name="He G."/>
            <person name="Yan M."/>
            <person name="Ng V."/>
            <person name="Cullen D."/>
            <person name="Martin F."/>
            <person name="Rosso M.-N."/>
            <person name="Henrissat B."/>
            <person name="Hibbett D."/>
            <person name="Martinez A.T."/>
            <person name="Grigoriev I.V."/>
        </authorList>
    </citation>
    <scope>NUCLEOTIDE SEQUENCE</scope>
    <source>
        <strain evidence="3">AH 40177</strain>
    </source>
</reference>
<evidence type="ECO:0000313" key="3">
    <source>
        <dbReference type="EMBL" id="KAF9067863.1"/>
    </source>
</evidence>
<dbReference type="OrthoDB" id="3250441at2759"/>
<dbReference type="Proteomes" id="UP000772434">
    <property type="component" value="Unassembled WGS sequence"/>
</dbReference>
<comment type="caution">
    <text evidence="3">The sequence shown here is derived from an EMBL/GenBank/DDBJ whole genome shotgun (WGS) entry which is preliminary data.</text>
</comment>
<name>A0A9P5U7G2_9AGAR</name>
<dbReference type="SUPFAM" id="SSF56112">
    <property type="entry name" value="Protein kinase-like (PK-like)"/>
    <property type="match status" value="1"/>
</dbReference>
<gene>
    <name evidence="3" type="ORF">BDP27DRAFT_1364557</name>
</gene>
<sequence>MHSILFATLLATITAGLAAVTPELSARQGGSSGGGAPFDDSIESLSNTFAGVACAVYVNDDCTGDSLIVANLAQFDNLGVSNPSLNNALSSFQSQLSREAGPSRRKGTLALSASPDDFMAEASIIKQQALISSKFTKHFLYGTKIAKLDKGNWPSSDDTASYTREYYVNKKPVQEVFQGGLTGEEEQELYGNLSLDFIRQHCILMGSDQPLTSICDLQPSDKSSWREIFIVFKEKAVRRSMPVIEEESPTALQYSREEIARMARDRQPTSAGAKVESLVDTQVMGRADVIYNHRPLSLSPPPIVIYHPVFSKFLNIVNDQTLIFTHEELDHALNFLATSTEHYSVKQDRHINLKGIQAAVHEHILTTIVHRLDKGTAKPDGSISFRCPLLGVNAVSELTELKNDFGEGNSDPIAKAECAYVAIVSCTLYTPVREATCCPAFLVGIDGPNLTVSGAVFADSFMSERFISYEFIGPRPNVAGRSRLEEGVLRVAQIFRALRVCLNDLHLFYTALSPTPRPSPRTSSSPQNSAPHSMSLSIPRQPSSRVIGPAFMSFIAEGLKYSVEYLHRIVPDYSDKAVFRARITANNQSQDSIIKFTHKYCTTAHRILEALEPPKAPKLFFSDVVPELGLHIVVMGYVPPGRKNLEKADIKGIRLAVTTLHQHKLVLGDLHQPNVLLLPGGGVNLIDFYWCVFLESFQNCQMAFQLSILRDWRSIRLSVIEYLGDY</sequence>
<feature type="region of interest" description="Disordered" evidence="1">
    <location>
        <begin position="515"/>
        <end position="542"/>
    </location>
</feature>
<dbReference type="InterPro" id="IPR011009">
    <property type="entry name" value="Kinase-like_dom_sf"/>
</dbReference>
<organism evidence="3 4">
    <name type="scientific">Rhodocollybia butyracea</name>
    <dbReference type="NCBI Taxonomy" id="206335"/>
    <lineage>
        <taxon>Eukaryota</taxon>
        <taxon>Fungi</taxon>
        <taxon>Dikarya</taxon>
        <taxon>Basidiomycota</taxon>
        <taxon>Agaricomycotina</taxon>
        <taxon>Agaricomycetes</taxon>
        <taxon>Agaricomycetidae</taxon>
        <taxon>Agaricales</taxon>
        <taxon>Marasmiineae</taxon>
        <taxon>Omphalotaceae</taxon>
        <taxon>Rhodocollybia</taxon>
    </lineage>
</organism>
<evidence type="ECO:0000256" key="2">
    <source>
        <dbReference type="SAM" id="SignalP"/>
    </source>
</evidence>
<keyword evidence="4" id="KW-1185">Reference proteome</keyword>
<feature type="compositionally biased region" description="Polar residues" evidence="1">
    <location>
        <begin position="527"/>
        <end position="542"/>
    </location>
</feature>
<accession>A0A9P5U7G2</accession>
<proteinExistence type="predicted"/>
<feature type="chain" id="PRO_5040322506" evidence="2">
    <location>
        <begin position="19"/>
        <end position="726"/>
    </location>
</feature>
<feature type="signal peptide" evidence="2">
    <location>
        <begin position="1"/>
        <end position="18"/>
    </location>
</feature>
<dbReference type="EMBL" id="JADNRY010000067">
    <property type="protein sequence ID" value="KAF9067863.1"/>
    <property type="molecule type" value="Genomic_DNA"/>
</dbReference>
<evidence type="ECO:0000256" key="1">
    <source>
        <dbReference type="SAM" id="MobiDB-lite"/>
    </source>
</evidence>
<keyword evidence="2" id="KW-0732">Signal</keyword>
<dbReference type="AlphaFoldDB" id="A0A9P5U7G2"/>